<keyword evidence="13" id="KW-0326">Glycosidase</keyword>
<dbReference type="Proteomes" id="UP001597110">
    <property type="component" value="Unassembled WGS sequence"/>
</dbReference>
<feature type="active site" description="Proton acceptor" evidence="9 10">
    <location>
        <position position="70"/>
    </location>
</feature>
<dbReference type="EMBL" id="JBHTIF010000001">
    <property type="protein sequence ID" value="MFD0724591.1"/>
    <property type="molecule type" value="Genomic_DNA"/>
</dbReference>
<sequence length="237" mass="26249">MADDDRIKLDPSWKCRIGDYLQREDMAALGNFLRQRKAQGVRIYPPGAQIFAAFNATPFDAVKVVILGQDPYHGAGQAHGLCFSVRPGVIVPPSLDNIFKEIERDLGIRRPDHGCLTPWAERGVLLLNSVLTVEDGRAGAHQGKGWEGFTDHVVDVLNRECEGLVFLLWGSYAQAKGKVIDPQRHRVLKAPHPSPLSAHRGFLGCGHFSSTNEYLQRRGKAPIDWSLPPRAELVETA</sequence>
<feature type="domain" description="Uracil-DNA glycosylase-like" evidence="12">
    <location>
        <begin position="55"/>
        <end position="215"/>
    </location>
</feature>
<evidence type="ECO:0000259" key="12">
    <source>
        <dbReference type="SMART" id="SM00986"/>
    </source>
</evidence>
<protein>
    <recommendedName>
        <fullName evidence="5 9">Uracil-DNA glycosylase</fullName>
        <shortName evidence="9">UDG</shortName>
        <ecNumber evidence="4 9">3.2.2.27</ecNumber>
    </recommendedName>
</protein>
<evidence type="ECO:0000256" key="8">
    <source>
        <dbReference type="ARBA" id="ARBA00023204"/>
    </source>
</evidence>
<dbReference type="InterPro" id="IPR018085">
    <property type="entry name" value="Ura-DNA_Glyclase_AS"/>
</dbReference>
<dbReference type="InterPro" id="IPR005122">
    <property type="entry name" value="Uracil-DNA_glycosylase-like"/>
</dbReference>
<keyword evidence="6 9" id="KW-0227">DNA damage</keyword>
<dbReference type="PANTHER" id="PTHR11264:SF0">
    <property type="entry name" value="URACIL-DNA GLYCOSYLASE"/>
    <property type="match status" value="1"/>
</dbReference>
<keyword evidence="7 9" id="KW-0378">Hydrolase</keyword>
<evidence type="ECO:0000313" key="14">
    <source>
        <dbReference type="Proteomes" id="UP001597110"/>
    </source>
</evidence>
<keyword evidence="9" id="KW-0963">Cytoplasm</keyword>
<name>A0ABW2Y9I9_9GAMM</name>
<dbReference type="PANTHER" id="PTHR11264">
    <property type="entry name" value="URACIL-DNA GLYCOSYLASE"/>
    <property type="match status" value="1"/>
</dbReference>
<dbReference type="Gene3D" id="3.40.470.10">
    <property type="entry name" value="Uracil-DNA glycosylase-like domain"/>
    <property type="match status" value="1"/>
</dbReference>
<dbReference type="NCBIfam" id="NF003588">
    <property type="entry name" value="PRK05254.1-1"/>
    <property type="match status" value="1"/>
</dbReference>
<proteinExistence type="inferred from homology"/>
<accession>A0ABW2Y9I9</accession>
<evidence type="ECO:0000256" key="10">
    <source>
        <dbReference type="PROSITE-ProRule" id="PRU10072"/>
    </source>
</evidence>
<evidence type="ECO:0000256" key="6">
    <source>
        <dbReference type="ARBA" id="ARBA00022763"/>
    </source>
</evidence>
<organism evidence="13 14">
    <name type="scientific">Lysobacter brunescens</name>
    <dbReference type="NCBI Taxonomy" id="262323"/>
    <lineage>
        <taxon>Bacteria</taxon>
        <taxon>Pseudomonadati</taxon>
        <taxon>Pseudomonadota</taxon>
        <taxon>Gammaproteobacteria</taxon>
        <taxon>Lysobacterales</taxon>
        <taxon>Lysobacteraceae</taxon>
        <taxon>Lysobacter</taxon>
    </lineage>
</organism>
<keyword evidence="8 9" id="KW-0234">DNA repair</keyword>
<dbReference type="InterPro" id="IPR036895">
    <property type="entry name" value="Uracil-DNA_glycosylase-like_sf"/>
</dbReference>
<comment type="catalytic activity">
    <reaction evidence="1 9 11">
        <text>Hydrolyzes single-stranded DNA or mismatched double-stranded DNA and polynucleotides, releasing free uracil.</text>
        <dbReference type="EC" id="3.2.2.27"/>
    </reaction>
</comment>
<dbReference type="GO" id="GO:0004844">
    <property type="term" value="F:uracil DNA N-glycosylase activity"/>
    <property type="evidence" value="ECO:0007669"/>
    <property type="project" value="UniProtKB-EC"/>
</dbReference>
<evidence type="ECO:0000256" key="5">
    <source>
        <dbReference type="ARBA" id="ARBA00018429"/>
    </source>
</evidence>
<comment type="function">
    <text evidence="2 9 11">Excises uracil residues from the DNA which can arise as a result of misincorporation of dUMP residues by DNA polymerase or due to deamination of cytosine.</text>
</comment>
<dbReference type="HAMAP" id="MF_00148">
    <property type="entry name" value="UDG"/>
    <property type="match status" value="1"/>
</dbReference>
<evidence type="ECO:0000256" key="11">
    <source>
        <dbReference type="RuleBase" id="RU003780"/>
    </source>
</evidence>
<dbReference type="NCBIfam" id="TIGR00628">
    <property type="entry name" value="ung"/>
    <property type="match status" value="1"/>
</dbReference>
<dbReference type="NCBIfam" id="NF003591">
    <property type="entry name" value="PRK05254.1-4"/>
    <property type="match status" value="1"/>
</dbReference>
<evidence type="ECO:0000256" key="3">
    <source>
        <dbReference type="ARBA" id="ARBA00008184"/>
    </source>
</evidence>
<dbReference type="EC" id="3.2.2.27" evidence="4 9"/>
<dbReference type="NCBIfam" id="NF003592">
    <property type="entry name" value="PRK05254.1-5"/>
    <property type="match status" value="1"/>
</dbReference>
<dbReference type="SUPFAM" id="SSF52141">
    <property type="entry name" value="Uracil-DNA glycosylase-like"/>
    <property type="match status" value="1"/>
</dbReference>
<evidence type="ECO:0000256" key="2">
    <source>
        <dbReference type="ARBA" id="ARBA00002631"/>
    </source>
</evidence>
<dbReference type="RefSeq" id="WP_386822244.1">
    <property type="nucleotide sequence ID" value="NZ_JBHTIF010000001.1"/>
</dbReference>
<dbReference type="PROSITE" id="PS00130">
    <property type="entry name" value="U_DNA_GLYCOSYLASE"/>
    <property type="match status" value="1"/>
</dbReference>
<gene>
    <name evidence="9 13" type="primary">ung</name>
    <name evidence="13" type="ORF">ACFQ0E_03155</name>
</gene>
<evidence type="ECO:0000313" key="13">
    <source>
        <dbReference type="EMBL" id="MFD0724591.1"/>
    </source>
</evidence>
<evidence type="ECO:0000256" key="4">
    <source>
        <dbReference type="ARBA" id="ARBA00012030"/>
    </source>
</evidence>
<comment type="similarity">
    <text evidence="3 9 11">Belongs to the uracil-DNA glycosylase (UDG) superfamily. UNG family.</text>
</comment>
<comment type="caution">
    <text evidence="13">The sequence shown here is derived from an EMBL/GenBank/DDBJ whole genome shotgun (WGS) entry which is preliminary data.</text>
</comment>
<evidence type="ECO:0000256" key="9">
    <source>
        <dbReference type="HAMAP-Rule" id="MF_00148"/>
    </source>
</evidence>
<evidence type="ECO:0000256" key="7">
    <source>
        <dbReference type="ARBA" id="ARBA00022801"/>
    </source>
</evidence>
<comment type="subcellular location">
    <subcellularLocation>
        <location evidence="9">Cytoplasm</location>
    </subcellularLocation>
</comment>
<reference evidence="14" key="1">
    <citation type="journal article" date="2019" name="Int. J. Syst. Evol. Microbiol.">
        <title>The Global Catalogue of Microorganisms (GCM) 10K type strain sequencing project: providing services to taxonomists for standard genome sequencing and annotation.</title>
        <authorList>
            <consortium name="The Broad Institute Genomics Platform"/>
            <consortium name="The Broad Institute Genome Sequencing Center for Infectious Disease"/>
            <person name="Wu L."/>
            <person name="Ma J."/>
        </authorList>
    </citation>
    <scope>NUCLEOTIDE SEQUENCE [LARGE SCALE GENOMIC DNA]</scope>
    <source>
        <strain evidence="14">CCUG 55585</strain>
    </source>
</reference>
<dbReference type="Pfam" id="PF03167">
    <property type="entry name" value="UDG"/>
    <property type="match status" value="1"/>
</dbReference>
<keyword evidence="14" id="KW-1185">Reference proteome</keyword>
<dbReference type="InterPro" id="IPR002043">
    <property type="entry name" value="UDG_fam1"/>
</dbReference>
<dbReference type="SMART" id="SM00986">
    <property type="entry name" value="UDG"/>
    <property type="match status" value="1"/>
</dbReference>
<dbReference type="SMART" id="SM00987">
    <property type="entry name" value="UreE_C"/>
    <property type="match status" value="1"/>
</dbReference>
<dbReference type="CDD" id="cd10027">
    <property type="entry name" value="UDG-F1-like"/>
    <property type="match status" value="1"/>
</dbReference>
<evidence type="ECO:0000256" key="1">
    <source>
        <dbReference type="ARBA" id="ARBA00001400"/>
    </source>
</evidence>
<dbReference type="NCBIfam" id="NF003589">
    <property type="entry name" value="PRK05254.1-2"/>
    <property type="match status" value="1"/>
</dbReference>